<organism evidence="1 2">
    <name type="scientific">Colocasia esculenta</name>
    <name type="common">Wild taro</name>
    <name type="synonym">Arum esculentum</name>
    <dbReference type="NCBI Taxonomy" id="4460"/>
    <lineage>
        <taxon>Eukaryota</taxon>
        <taxon>Viridiplantae</taxon>
        <taxon>Streptophyta</taxon>
        <taxon>Embryophyta</taxon>
        <taxon>Tracheophyta</taxon>
        <taxon>Spermatophyta</taxon>
        <taxon>Magnoliopsida</taxon>
        <taxon>Liliopsida</taxon>
        <taxon>Araceae</taxon>
        <taxon>Aroideae</taxon>
        <taxon>Colocasieae</taxon>
        <taxon>Colocasia</taxon>
    </lineage>
</organism>
<name>A0A843UZ11_COLES</name>
<sequence length="61" mass="6832">MPVISEQPRCASLLFLWAIPHSGDCVYLLLSRLLFVKGEWRVSCPTRGEGSASSRIQAKRN</sequence>
<evidence type="ECO:0000313" key="1">
    <source>
        <dbReference type="EMBL" id="MQL86824.1"/>
    </source>
</evidence>
<accession>A0A843UZ11</accession>
<dbReference type="Proteomes" id="UP000652761">
    <property type="component" value="Unassembled WGS sequence"/>
</dbReference>
<dbReference type="AlphaFoldDB" id="A0A843UZ11"/>
<proteinExistence type="predicted"/>
<keyword evidence="2" id="KW-1185">Reference proteome</keyword>
<reference evidence="1" key="1">
    <citation type="submission" date="2017-07" db="EMBL/GenBank/DDBJ databases">
        <title>Taro Niue Genome Assembly and Annotation.</title>
        <authorList>
            <person name="Atibalentja N."/>
            <person name="Keating K."/>
            <person name="Fields C.J."/>
        </authorList>
    </citation>
    <scope>NUCLEOTIDE SEQUENCE</scope>
    <source>
        <strain evidence="1">Niue_2</strain>
        <tissue evidence="1">Leaf</tissue>
    </source>
</reference>
<protein>
    <submittedName>
        <fullName evidence="1">Uncharacterized protein</fullName>
    </submittedName>
</protein>
<evidence type="ECO:0000313" key="2">
    <source>
        <dbReference type="Proteomes" id="UP000652761"/>
    </source>
</evidence>
<comment type="caution">
    <text evidence="1">The sequence shown here is derived from an EMBL/GenBank/DDBJ whole genome shotgun (WGS) entry which is preliminary data.</text>
</comment>
<dbReference type="EMBL" id="NMUH01000929">
    <property type="protein sequence ID" value="MQL86824.1"/>
    <property type="molecule type" value="Genomic_DNA"/>
</dbReference>
<gene>
    <name evidence="1" type="ORF">Taro_019357</name>
</gene>